<proteinExistence type="inferred from homology"/>
<dbReference type="GO" id="GO:0016405">
    <property type="term" value="F:CoA-ligase activity"/>
    <property type="evidence" value="ECO:0007669"/>
    <property type="project" value="TreeGrafter"/>
</dbReference>
<keyword evidence="5" id="KW-1185">Reference proteome</keyword>
<dbReference type="InterPro" id="IPR000873">
    <property type="entry name" value="AMP-dep_synth/lig_dom"/>
</dbReference>
<evidence type="ECO:0000256" key="2">
    <source>
        <dbReference type="ARBA" id="ARBA00022598"/>
    </source>
</evidence>
<evidence type="ECO:0000256" key="1">
    <source>
        <dbReference type="ARBA" id="ARBA00006432"/>
    </source>
</evidence>
<sequence length="119" mass="13073">FKSESKKFAAGLLDKVGFKRGDVLAIFSPNQVDYPVVLMGTIAAGGKVTLVSSKCTPGQLSYQLADSNSSILIVHPDLLTTVISASIKEDFPIFLFGNKEINRYKPFRSELIKEHEIEP</sequence>
<reference evidence="4" key="1">
    <citation type="submission" date="2021-06" db="EMBL/GenBank/DDBJ databases">
        <authorList>
            <person name="Kallberg Y."/>
            <person name="Tangrot J."/>
            <person name="Rosling A."/>
        </authorList>
    </citation>
    <scope>NUCLEOTIDE SEQUENCE</scope>
    <source>
        <strain evidence="4">FL966</strain>
    </source>
</reference>
<dbReference type="SUPFAM" id="SSF56801">
    <property type="entry name" value="Acetyl-CoA synthetase-like"/>
    <property type="match status" value="1"/>
</dbReference>
<feature type="non-terminal residue" evidence="4">
    <location>
        <position position="119"/>
    </location>
</feature>
<dbReference type="Gene3D" id="3.40.50.980">
    <property type="match status" value="1"/>
</dbReference>
<dbReference type="Pfam" id="PF00501">
    <property type="entry name" value="AMP-binding"/>
    <property type="match status" value="1"/>
</dbReference>
<dbReference type="Proteomes" id="UP000789759">
    <property type="component" value="Unassembled WGS sequence"/>
</dbReference>
<keyword evidence="2" id="KW-0436">Ligase</keyword>
<accession>A0A9N9KJM7</accession>
<protein>
    <submittedName>
        <fullName evidence="4">14221_t:CDS:1</fullName>
    </submittedName>
</protein>
<dbReference type="AlphaFoldDB" id="A0A9N9KJM7"/>
<evidence type="ECO:0000259" key="3">
    <source>
        <dbReference type="Pfam" id="PF00501"/>
    </source>
</evidence>
<organism evidence="4 5">
    <name type="scientific">Cetraspora pellucida</name>
    <dbReference type="NCBI Taxonomy" id="1433469"/>
    <lineage>
        <taxon>Eukaryota</taxon>
        <taxon>Fungi</taxon>
        <taxon>Fungi incertae sedis</taxon>
        <taxon>Mucoromycota</taxon>
        <taxon>Glomeromycotina</taxon>
        <taxon>Glomeromycetes</taxon>
        <taxon>Diversisporales</taxon>
        <taxon>Gigasporaceae</taxon>
        <taxon>Cetraspora</taxon>
    </lineage>
</organism>
<dbReference type="PANTHER" id="PTHR24096:SF149">
    <property type="entry name" value="AMP-BINDING DOMAIN-CONTAINING PROTEIN-RELATED"/>
    <property type="match status" value="1"/>
</dbReference>
<name>A0A9N9KJM7_9GLOM</name>
<gene>
    <name evidence="4" type="ORF">CPELLU_LOCUS20490</name>
</gene>
<dbReference type="EMBL" id="CAJVQA010062179">
    <property type="protein sequence ID" value="CAG8829416.1"/>
    <property type="molecule type" value="Genomic_DNA"/>
</dbReference>
<comment type="caution">
    <text evidence="4">The sequence shown here is derived from an EMBL/GenBank/DDBJ whole genome shotgun (WGS) entry which is preliminary data.</text>
</comment>
<evidence type="ECO:0000313" key="4">
    <source>
        <dbReference type="EMBL" id="CAG8829416.1"/>
    </source>
</evidence>
<dbReference type="PANTHER" id="PTHR24096">
    <property type="entry name" value="LONG-CHAIN-FATTY-ACID--COA LIGASE"/>
    <property type="match status" value="1"/>
</dbReference>
<feature type="domain" description="AMP-dependent synthetase/ligase" evidence="3">
    <location>
        <begin position="3"/>
        <end position="76"/>
    </location>
</feature>
<comment type="similarity">
    <text evidence="1">Belongs to the ATP-dependent AMP-binding enzyme family.</text>
</comment>
<dbReference type="OrthoDB" id="1898221at2759"/>
<feature type="non-terminal residue" evidence="4">
    <location>
        <position position="1"/>
    </location>
</feature>
<evidence type="ECO:0000313" key="5">
    <source>
        <dbReference type="Proteomes" id="UP000789759"/>
    </source>
</evidence>